<reference evidence="11" key="1">
    <citation type="submission" date="2016-05" db="EMBL/GenBank/DDBJ databases">
        <title>Paenibacillus oryzae. sp. nov., isolated from the rice root.</title>
        <authorList>
            <person name="Zhang J."/>
            <person name="Zhang X."/>
        </authorList>
    </citation>
    <scope>NUCLEOTIDE SEQUENCE [LARGE SCALE GENOMIC DNA]</scope>
    <source>
        <strain evidence="11">KCTC13222</strain>
    </source>
</reference>
<feature type="domain" description="Carrier" evidence="9">
    <location>
        <begin position="2048"/>
        <end position="2123"/>
    </location>
</feature>
<gene>
    <name evidence="10" type="ORF">A8709_07580</name>
</gene>
<dbReference type="Pfam" id="PF00550">
    <property type="entry name" value="PP-binding"/>
    <property type="match status" value="2"/>
</dbReference>
<dbReference type="InterPro" id="IPR001242">
    <property type="entry name" value="Condensation_dom"/>
</dbReference>
<dbReference type="OrthoDB" id="9765680at2"/>
<dbReference type="Gene3D" id="3.30.559.30">
    <property type="entry name" value="Nonribosomal peptide synthetase, condensation domain"/>
    <property type="match status" value="2"/>
</dbReference>
<dbReference type="Gene3D" id="3.30.300.30">
    <property type="match status" value="2"/>
</dbReference>
<dbReference type="STRING" id="512399.A8709_07580"/>
<dbReference type="InterPro" id="IPR029058">
    <property type="entry name" value="AB_hydrolase_fold"/>
</dbReference>
<dbReference type="InterPro" id="IPR023213">
    <property type="entry name" value="CAT-like_dom_sf"/>
</dbReference>
<dbReference type="InterPro" id="IPR000873">
    <property type="entry name" value="AMP-dep_synth/lig_dom"/>
</dbReference>
<dbReference type="Pfam" id="PF00668">
    <property type="entry name" value="Condensation"/>
    <property type="match status" value="2"/>
</dbReference>
<dbReference type="Gene3D" id="3.40.50.980">
    <property type="match status" value="2"/>
</dbReference>
<evidence type="ECO:0000259" key="9">
    <source>
        <dbReference type="PROSITE" id="PS50075"/>
    </source>
</evidence>
<evidence type="ECO:0000256" key="1">
    <source>
        <dbReference type="ARBA" id="ARBA00001957"/>
    </source>
</evidence>
<dbReference type="CDD" id="cd12116">
    <property type="entry name" value="A_NRPS_Ta1_like"/>
    <property type="match status" value="1"/>
</dbReference>
<dbReference type="InterPro" id="IPR036736">
    <property type="entry name" value="ACP-like_sf"/>
</dbReference>
<dbReference type="FunFam" id="3.40.50.980:FF:000002">
    <property type="entry name" value="Enterobactin synthetase component F"/>
    <property type="match status" value="1"/>
</dbReference>
<dbReference type="InterPro" id="IPR020802">
    <property type="entry name" value="TesA-like"/>
</dbReference>
<dbReference type="GO" id="GO:0072330">
    <property type="term" value="P:monocarboxylic acid biosynthetic process"/>
    <property type="evidence" value="ECO:0007669"/>
    <property type="project" value="UniProtKB-ARBA"/>
</dbReference>
<dbReference type="NCBIfam" id="NF003417">
    <property type="entry name" value="PRK04813.1"/>
    <property type="match status" value="2"/>
</dbReference>
<dbReference type="GO" id="GO:0043041">
    <property type="term" value="P:amino acid activation for nonribosomal peptide biosynthetic process"/>
    <property type="evidence" value="ECO:0007669"/>
    <property type="project" value="TreeGrafter"/>
</dbReference>
<keyword evidence="7" id="KW-0045">Antibiotic biosynthesis</keyword>
<dbReference type="GO" id="GO:0005829">
    <property type="term" value="C:cytosol"/>
    <property type="evidence" value="ECO:0007669"/>
    <property type="project" value="TreeGrafter"/>
</dbReference>
<dbReference type="SUPFAM" id="SSF47336">
    <property type="entry name" value="ACP-like"/>
    <property type="match status" value="2"/>
</dbReference>
<dbReference type="Gene3D" id="1.10.1200.10">
    <property type="entry name" value="ACP-like"/>
    <property type="match status" value="1"/>
</dbReference>
<dbReference type="RefSeq" id="WP_065858631.1">
    <property type="nucleotide sequence ID" value="NZ_LYPC01000028.1"/>
</dbReference>
<dbReference type="Proteomes" id="UP000093309">
    <property type="component" value="Unassembled WGS sequence"/>
</dbReference>
<dbReference type="FunFam" id="3.30.559.10:FF:000012">
    <property type="entry name" value="Non-ribosomal peptide synthetase"/>
    <property type="match status" value="1"/>
</dbReference>
<comment type="cofactor">
    <cofactor evidence="1">
        <name>pantetheine 4'-phosphate</name>
        <dbReference type="ChEBI" id="CHEBI:47942"/>
    </cofactor>
</comment>
<dbReference type="InterPro" id="IPR009081">
    <property type="entry name" value="PP-bd_ACP"/>
</dbReference>
<dbReference type="FunFam" id="2.30.38.10:FF:000001">
    <property type="entry name" value="Non-ribosomal peptide synthetase PvdI"/>
    <property type="match status" value="2"/>
</dbReference>
<dbReference type="FunFam" id="1.10.1200.10:FF:000016">
    <property type="entry name" value="Non-ribosomal peptide synthase"/>
    <property type="match status" value="1"/>
</dbReference>
<keyword evidence="11" id="KW-1185">Reference proteome</keyword>
<evidence type="ECO:0000256" key="5">
    <source>
        <dbReference type="ARBA" id="ARBA00022598"/>
    </source>
</evidence>
<feature type="domain" description="Carrier" evidence="9">
    <location>
        <begin position="973"/>
        <end position="1048"/>
    </location>
</feature>
<evidence type="ECO:0000313" key="11">
    <source>
        <dbReference type="Proteomes" id="UP000093309"/>
    </source>
</evidence>
<name>A0A1C0ZTW4_9BACL</name>
<dbReference type="PROSITE" id="PS50075">
    <property type="entry name" value="CARRIER"/>
    <property type="match status" value="2"/>
</dbReference>
<dbReference type="FunFam" id="3.40.50.12780:FF:000012">
    <property type="entry name" value="Non-ribosomal peptide synthetase"/>
    <property type="match status" value="2"/>
</dbReference>
<keyword evidence="5" id="KW-0436">Ligase</keyword>
<dbReference type="SUPFAM" id="SSF53474">
    <property type="entry name" value="alpha/beta-Hydrolases"/>
    <property type="match status" value="1"/>
</dbReference>
<keyword evidence="3" id="KW-0596">Phosphopantetheine</keyword>
<dbReference type="InterPro" id="IPR010071">
    <property type="entry name" value="AA_adenyl_dom"/>
</dbReference>
<dbReference type="FunFam" id="3.40.50.980:FF:000001">
    <property type="entry name" value="Non-ribosomal peptide synthetase"/>
    <property type="match status" value="2"/>
</dbReference>
<keyword evidence="8" id="KW-0511">Multifunctional enzyme</keyword>
<dbReference type="InterPro" id="IPR020845">
    <property type="entry name" value="AMP-binding_CS"/>
</dbReference>
<evidence type="ECO:0000256" key="4">
    <source>
        <dbReference type="ARBA" id="ARBA00022553"/>
    </source>
</evidence>
<sequence>MLVASTLRRPLSGAQSGIWYAQQLDPSNPMYNTGEYVEINGSIDVVTFEKALRQVIQEAESLQVLFQEDGEGHWQVTNPSLAWPFSYRDVSQHKAPKQAASAWMEEDLATPCDLTKGPLFTEALFKIGEDRYFWYQRIHHIVMDGYGFSLLTKRVAHVYTAMMNHLPLTEGSFGSWQLVLDEDEDYRRSDKARRDREFWLSRFADEPDAVSLVDRSPRPANHFLRCTTELSPSEAKSLRNAAGQYSAAWSDLVFAAVASYLHRLTGASEIILGLPMMGRLGSVSLNTPAMVMNIVPLRLAVKPGMLISELVQQVGREIREVRKHQGYRHEELRRDLKRVGDNRRLFGPLVNIMPFDISLNFNEHAGSKTNLSAGPVDDLAINVYLKADGSGIQIDMDGNPELYTHAELRAHHQRFVPFLGKLVETPPTEAIGRIELLAPHERAESLTKWNNTARLVTAARTTDLFEIQAVWSARRPAVIHEEETVTYATLNARANRLARLLIAHGAGPQRIVALALPRSVDLIVSMLAVHKTGSAYLPLDIDYPADRIGYMLEDAQTLITITNQETSPRLPQMGTEQVYLVVDEAGTVDRLALFEDTNLSDGERLSLPSMLDPAYILYTSGSTGKPKGVAISHSNLTNFLLAMQEQFELSADDRWLAVTTVAFDISVLEIFLPLLHGAQLHVANKITIQDPAALSKMIRNSGATLMQATPSLWHALVEQAPESLRGLRVLVGGEALANSLLGDLLSLDCHVTNLYGPTETTIWSSVIAFSGQESAAYSKPPIGRPIWNTQMYILDSGLQPVPAGVAGDLYIAGDGLAIGYLKRPSLTAERFVANPYGPPGSRMYRTGDLARWLPDGTLDYCGRADHQIKIRGFRIEISEIETVIADYPDILKVAVVVREDQPGDKRIVAYLVATVGAIVDAAALREHLAAGLPEYMVPSAFVFLDDLPLTPNGKLDRKALPAPHYQTNAAGRAARTPQEDILRELFAEILAVPRVGIDDNFFDLGGHSLLAGRLMSRIREVMGVELGIASLFESPTVAGIAKRIDSAAAARPPIRPAVRMAEAPLSFAQRRLWFLNCLEGPSPTYNIPLVARLSGALDEAVLQAALRDLVQKHETLRTIFPEKNGEASQLVLDSLNCPVQLQTSSISEAELANELALAVRYGFDIAKEPSFRAYLYHLDAEEHVLLLLLHHIVGDGWSLDPLTRDLSAAYEARSRGEAPSWSPMPLQYADYAIWQEQLLGNESDPNSLIARQVNYWRNALRDLPDQLELPTDYPRPAEATHCGDTLAIHIPPDLHTKLLGLARESRTSLFMVIQSGLAALFTRLGAGTDIPLGSPIAGRNDDALGDLVGLFINTIVLRTDTSGDPSFHELLERVRGVNLAAYDHQDVPFERLVEILNPVRSRARHLLFQIMLAFQNTPEPALTLPGIDAELRLDTVGRAKFDLTIEFRERRGEDGTPAGIDGWFEYTSDLYERETVEKLASRLQLLLEQAWAEPDKPIGQLDILTEEERLSHVVDAERLMKDQIPVSTNVVALFEAQVQQYPDAVAVVYEGESLTYAELNVQANRLAHYLIAQGVGPEQIVGLLLPRSTQMLVGVLAVLKAGAGYLPLDPDYPLDRLAFMLEDTQPSCVIGCLETAAILSGEEVLIVDEPQTSEVLSRYIECNPTNADRVAPLSPDNVAYIIYTSGSTGKPKGVVIPHSNVVRLFAATGHWFYFDEKDTWTLFHSYAFDFSVWEIWGALLHGGRLVVVPHRITRSPDEFLKLLCDEGVTVLNQTPSAFYQLMQADKENPQQGQALALRYVIFGGEALDLGHLKDWYERHEDHAPKLINMYGITETTVHVSYYPITRDMTESKANSLIGGAIPDLGVYVLDAYLQHVPPGVTGEMYVAGAGLARGYWNRPGLTADRFMADPYGAPGTRMYRTGDLARWRHDGTLDYIGRIDHQVKIRGFRIELGEIEAVIAQVDGVSQAVVIAREDTPGDKRLVAYVIGDSKVSVDVMALRHHVAMALPSYMVPSAFVELAELPLTVNGKLDRKALPAPDFSLSAAGRGPRTPQEEILCDLYADTLGLPRVGIDDGFFDLGGHSLLAVKLMSGIREALGVSLSIGTLFEAPTVAGLAERLEGGGSAGALEVLLPLRTSGKRSPLFCIHPAGGLSWCYAGLMKSLGPDYPIYGLQARGIARREPLPGDLQEMAADYISHIRSVQPHGPYYLLGWSLGGNVAHAVASLLQADGEEIAMLVMLDAFPSHFLPLREGPNEEEALIALLALGGYDPDSLGEGKPLDMAAAVDILRSDGSALASLEPSVIMSLKDTYVNSVRILATYRPGKFTGNLLFVHSTVIPDWFEPIAPDTWKDYIDGEIEQYDLACRHKDLCQPGPLAEIGRILSGKLEEMNRVSGGWPRLYR</sequence>
<dbReference type="Pfam" id="PF00975">
    <property type="entry name" value="Thioesterase"/>
    <property type="match status" value="1"/>
</dbReference>
<evidence type="ECO:0000256" key="3">
    <source>
        <dbReference type="ARBA" id="ARBA00022450"/>
    </source>
</evidence>
<comment type="caution">
    <text evidence="10">The sequence shown here is derived from an EMBL/GenBank/DDBJ whole genome shotgun (WGS) entry which is preliminary data.</text>
</comment>
<dbReference type="CDD" id="cd17643">
    <property type="entry name" value="A_NRPS_Cytc1-like"/>
    <property type="match status" value="1"/>
</dbReference>
<dbReference type="SUPFAM" id="SSF52777">
    <property type="entry name" value="CoA-dependent acyltransferases"/>
    <property type="match status" value="4"/>
</dbReference>
<dbReference type="SUPFAM" id="SSF56801">
    <property type="entry name" value="Acetyl-CoA synthetase-like"/>
    <property type="match status" value="2"/>
</dbReference>
<dbReference type="InterPro" id="IPR042099">
    <property type="entry name" value="ANL_N_sf"/>
</dbReference>
<dbReference type="GO" id="GO:0031177">
    <property type="term" value="F:phosphopantetheine binding"/>
    <property type="evidence" value="ECO:0007669"/>
    <property type="project" value="InterPro"/>
</dbReference>
<dbReference type="Gene3D" id="3.40.50.1820">
    <property type="entry name" value="alpha/beta hydrolase"/>
    <property type="match status" value="1"/>
</dbReference>
<keyword evidence="4" id="KW-0597">Phosphoprotein</keyword>
<dbReference type="EMBL" id="LYPC01000028">
    <property type="protein sequence ID" value="OCT11517.1"/>
    <property type="molecule type" value="Genomic_DNA"/>
</dbReference>
<evidence type="ECO:0000256" key="7">
    <source>
        <dbReference type="ARBA" id="ARBA00023194"/>
    </source>
</evidence>
<dbReference type="InterPro" id="IPR020806">
    <property type="entry name" value="PKS_PP-bd"/>
</dbReference>
<dbReference type="InterPro" id="IPR025110">
    <property type="entry name" value="AMP-bd_C"/>
</dbReference>
<dbReference type="Gene3D" id="3.40.50.12780">
    <property type="entry name" value="N-terminal domain of ligase-like"/>
    <property type="match status" value="1"/>
</dbReference>
<dbReference type="InterPro" id="IPR001031">
    <property type="entry name" value="Thioesterase"/>
</dbReference>
<comment type="similarity">
    <text evidence="2">Belongs to the ATP-dependent AMP-binding enzyme family.</text>
</comment>
<evidence type="ECO:0000313" key="10">
    <source>
        <dbReference type="EMBL" id="OCT11517.1"/>
    </source>
</evidence>
<protein>
    <submittedName>
        <fullName evidence="10">Non-ribosomal peptide synthetase</fullName>
    </submittedName>
</protein>
<dbReference type="CDD" id="cd19533">
    <property type="entry name" value="starter-C_NRPS"/>
    <property type="match status" value="1"/>
</dbReference>
<dbReference type="GO" id="GO:0044550">
    <property type="term" value="P:secondary metabolite biosynthetic process"/>
    <property type="evidence" value="ECO:0007669"/>
    <property type="project" value="UniProtKB-ARBA"/>
</dbReference>
<dbReference type="FunFam" id="1.10.1200.10:FF:000005">
    <property type="entry name" value="Nonribosomal peptide synthetase 1"/>
    <property type="match status" value="1"/>
</dbReference>
<proteinExistence type="inferred from homology"/>
<accession>A0A1C0ZTW4</accession>
<dbReference type="GO" id="GO:0016874">
    <property type="term" value="F:ligase activity"/>
    <property type="evidence" value="ECO:0007669"/>
    <property type="project" value="UniProtKB-KW"/>
</dbReference>
<dbReference type="SMART" id="SM00824">
    <property type="entry name" value="PKS_TE"/>
    <property type="match status" value="1"/>
</dbReference>
<dbReference type="NCBIfam" id="TIGR01733">
    <property type="entry name" value="AA-adenyl-dom"/>
    <property type="match status" value="2"/>
</dbReference>
<dbReference type="GO" id="GO:0008610">
    <property type="term" value="P:lipid biosynthetic process"/>
    <property type="evidence" value="ECO:0007669"/>
    <property type="project" value="UniProtKB-ARBA"/>
</dbReference>
<dbReference type="Gene3D" id="2.30.38.10">
    <property type="entry name" value="Luciferase, Domain 3"/>
    <property type="match status" value="1"/>
</dbReference>
<dbReference type="Pfam" id="PF00501">
    <property type="entry name" value="AMP-binding"/>
    <property type="match status" value="2"/>
</dbReference>
<dbReference type="GO" id="GO:0017000">
    <property type="term" value="P:antibiotic biosynthetic process"/>
    <property type="evidence" value="ECO:0007669"/>
    <property type="project" value="UniProtKB-KW"/>
</dbReference>
<evidence type="ECO:0000256" key="2">
    <source>
        <dbReference type="ARBA" id="ARBA00006432"/>
    </source>
</evidence>
<dbReference type="InterPro" id="IPR045851">
    <property type="entry name" value="AMP-bd_C_sf"/>
</dbReference>
<dbReference type="Gene3D" id="3.30.559.10">
    <property type="entry name" value="Chloramphenicol acetyltransferase-like domain"/>
    <property type="match status" value="2"/>
</dbReference>
<organism evidence="10 11">
    <name type="scientific">Paenibacillus pectinilyticus</name>
    <dbReference type="NCBI Taxonomy" id="512399"/>
    <lineage>
        <taxon>Bacteria</taxon>
        <taxon>Bacillati</taxon>
        <taxon>Bacillota</taxon>
        <taxon>Bacilli</taxon>
        <taxon>Bacillales</taxon>
        <taxon>Paenibacillaceae</taxon>
        <taxon>Paenibacillus</taxon>
    </lineage>
</organism>
<dbReference type="PROSITE" id="PS00455">
    <property type="entry name" value="AMP_BINDING"/>
    <property type="match status" value="2"/>
</dbReference>
<dbReference type="FunFam" id="3.30.300.30:FF:000010">
    <property type="entry name" value="Enterobactin synthetase component F"/>
    <property type="match status" value="2"/>
</dbReference>
<dbReference type="PANTHER" id="PTHR45527">
    <property type="entry name" value="NONRIBOSOMAL PEPTIDE SYNTHETASE"/>
    <property type="match status" value="1"/>
</dbReference>
<evidence type="ECO:0000256" key="8">
    <source>
        <dbReference type="ARBA" id="ARBA00023268"/>
    </source>
</evidence>
<dbReference type="PANTHER" id="PTHR45527:SF14">
    <property type="entry name" value="PLIPASTATIN SYNTHASE SUBUNIT B"/>
    <property type="match status" value="1"/>
</dbReference>
<keyword evidence="6" id="KW-0677">Repeat</keyword>
<dbReference type="SMART" id="SM00823">
    <property type="entry name" value="PKS_PP"/>
    <property type="match status" value="2"/>
</dbReference>
<dbReference type="Pfam" id="PF13193">
    <property type="entry name" value="AMP-binding_C"/>
    <property type="match status" value="2"/>
</dbReference>
<evidence type="ECO:0000256" key="6">
    <source>
        <dbReference type="ARBA" id="ARBA00022737"/>
    </source>
</evidence>
<dbReference type="CDD" id="cd19538">
    <property type="entry name" value="LCL_NRPS"/>
    <property type="match status" value="1"/>
</dbReference>